<comment type="caution">
    <text evidence="1">The sequence shown here is derived from an EMBL/GenBank/DDBJ whole genome shotgun (WGS) entry which is preliminary data.</text>
</comment>
<dbReference type="PANTHER" id="PTHR40275:SF1">
    <property type="entry name" value="SSL7038 PROTEIN"/>
    <property type="match status" value="1"/>
</dbReference>
<dbReference type="PANTHER" id="PTHR40275">
    <property type="entry name" value="SSL7038 PROTEIN"/>
    <property type="match status" value="1"/>
</dbReference>
<gene>
    <name evidence="1" type="ORF">GGR17_003067</name>
</gene>
<dbReference type="InterPro" id="IPR014057">
    <property type="entry name" value="HI1420"/>
</dbReference>
<dbReference type="SUPFAM" id="SSF47413">
    <property type="entry name" value="lambda repressor-like DNA-binding domains"/>
    <property type="match status" value="1"/>
</dbReference>
<evidence type="ECO:0000313" key="1">
    <source>
        <dbReference type="EMBL" id="MBB4023245.1"/>
    </source>
</evidence>
<protein>
    <submittedName>
        <fullName evidence="1">Putative addiction module antidote protein</fullName>
    </submittedName>
</protein>
<name>A0A840CD26_9RHOB</name>
<keyword evidence="2" id="KW-1185">Reference proteome</keyword>
<dbReference type="NCBIfam" id="TIGR02684">
    <property type="entry name" value="dnstrm_HI1420"/>
    <property type="match status" value="1"/>
</dbReference>
<accession>A0A840CD26</accession>
<dbReference type="GO" id="GO:0003677">
    <property type="term" value="F:DNA binding"/>
    <property type="evidence" value="ECO:0007669"/>
    <property type="project" value="InterPro"/>
</dbReference>
<sequence length="71" mass="7425">MQDAMETGDAGYIAHALGVIARAHGMSQIAKEAGLSQEALYKALSPDGNPTLSTLLGVMKALHIKLTVSEM</sequence>
<evidence type="ECO:0000313" key="2">
    <source>
        <dbReference type="Proteomes" id="UP000585681"/>
    </source>
</evidence>
<organism evidence="1 2">
    <name type="scientific">Actibacterium naphthalenivorans</name>
    <dbReference type="NCBI Taxonomy" id="1614693"/>
    <lineage>
        <taxon>Bacteria</taxon>
        <taxon>Pseudomonadati</taxon>
        <taxon>Pseudomonadota</taxon>
        <taxon>Alphaproteobacteria</taxon>
        <taxon>Rhodobacterales</taxon>
        <taxon>Roseobacteraceae</taxon>
        <taxon>Actibacterium</taxon>
    </lineage>
</organism>
<dbReference type="InterPro" id="IPR010982">
    <property type="entry name" value="Lambda_DNA-bd_dom_sf"/>
</dbReference>
<dbReference type="Proteomes" id="UP000585681">
    <property type="component" value="Unassembled WGS sequence"/>
</dbReference>
<dbReference type="EMBL" id="JACIEQ010000004">
    <property type="protein sequence ID" value="MBB4023245.1"/>
    <property type="molecule type" value="Genomic_DNA"/>
</dbReference>
<reference evidence="1" key="1">
    <citation type="submission" date="2020-08" db="EMBL/GenBank/DDBJ databases">
        <title>Genomic Encyclopedia of Type Strains, Phase IV (KMG-IV): sequencing the most valuable type-strain genomes for metagenomic binning, comparative biology and taxonomic classification.</title>
        <authorList>
            <person name="Goeker M."/>
        </authorList>
    </citation>
    <scope>NUCLEOTIDE SEQUENCE [LARGE SCALE GENOMIC DNA]</scope>
    <source>
        <strain evidence="1">DSM 105040</strain>
    </source>
</reference>
<dbReference type="AlphaFoldDB" id="A0A840CD26"/>
<proteinExistence type="predicted"/>
<dbReference type="Pfam" id="PF21716">
    <property type="entry name" value="dnstrm_HI1420"/>
    <property type="match status" value="1"/>
</dbReference>